<name>A0A0E9VK98_ANGAN</name>
<reference evidence="1" key="1">
    <citation type="submission" date="2014-11" db="EMBL/GenBank/DDBJ databases">
        <authorList>
            <person name="Amaro Gonzalez C."/>
        </authorList>
    </citation>
    <scope>NUCLEOTIDE SEQUENCE</scope>
</reference>
<protein>
    <submittedName>
        <fullName evidence="1">Uncharacterized protein</fullName>
    </submittedName>
</protein>
<dbReference type="AlphaFoldDB" id="A0A0E9VK98"/>
<sequence>MLILGLVFPPAGINCLRTCDAVDSMGQQSELCGGAQSC</sequence>
<accession>A0A0E9VK98</accession>
<dbReference type="EMBL" id="GBXM01030757">
    <property type="protein sequence ID" value="JAH77820.1"/>
    <property type="molecule type" value="Transcribed_RNA"/>
</dbReference>
<organism evidence="1">
    <name type="scientific">Anguilla anguilla</name>
    <name type="common">European freshwater eel</name>
    <name type="synonym">Muraena anguilla</name>
    <dbReference type="NCBI Taxonomy" id="7936"/>
    <lineage>
        <taxon>Eukaryota</taxon>
        <taxon>Metazoa</taxon>
        <taxon>Chordata</taxon>
        <taxon>Craniata</taxon>
        <taxon>Vertebrata</taxon>
        <taxon>Euteleostomi</taxon>
        <taxon>Actinopterygii</taxon>
        <taxon>Neopterygii</taxon>
        <taxon>Teleostei</taxon>
        <taxon>Anguilliformes</taxon>
        <taxon>Anguillidae</taxon>
        <taxon>Anguilla</taxon>
    </lineage>
</organism>
<evidence type="ECO:0000313" key="1">
    <source>
        <dbReference type="EMBL" id="JAH77820.1"/>
    </source>
</evidence>
<reference evidence="1" key="2">
    <citation type="journal article" date="2015" name="Fish Shellfish Immunol.">
        <title>Early steps in the European eel (Anguilla anguilla)-Vibrio vulnificus interaction in the gills: Role of the RtxA13 toxin.</title>
        <authorList>
            <person name="Callol A."/>
            <person name="Pajuelo D."/>
            <person name="Ebbesson L."/>
            <person name="Teles M."/>
            <person name="MacKenzie S."/>
            <person name="Amaro C."/>
        </authorList>
    </citation>
    <scope>NUCLEOTIDE SEQUENCE</scope>
</reference>
<proteinExistence type="predicted"/>